<dbReference type="InterPro" id="IPR019475">
    <property type="entry name" value="DNA_primase_DnaB-bd"/>
</dbReference>
<dbReference type="InterPro" id="IPR013264">
    <property type="entry name" value="DNAG_N"/>
</dbReference>
<comment type="cofactor">
    <cofactor evidence="12 13">
        <name>Zn(2+)</name>
        <dbReference type="ChEBI" id="CHEBI:29105"/>
    </cofactor>
    <text evidence="12 13">Binds 1 zinc ion per monomer.</text>
</comment>
<dbReference type="Gene3D" id="3.90.980.10">
    <property type="entry name" value="DNA primase, catalytic core, N-terminal domain"/>
    <property type="match status" value="1"/>
</dbReference>
<reference evidence="15" key="1">
    <citation type="submission" date="2021-12" db="EMBL/GenBank/DDBJ databases">
        <authorList>
            <person name="Rodrigo-Torres L."/>
            <person name="Arahal R. D."/>
            <person name="Lucena T."/>
        </authorList>
    </citation>
    <scope>NUCLEOTIDE SEQUENCE</scope>
    <source>
        <strain evidence="15">CECT 8858</strain>
    </source>
</reference>
<sequence>MRISPETVQQIIQAADVTEVVGEYVSLKKRGANMIACCPFHNEKTPSFYVSPAKGIYKCFGCGKAGDSVRFIMDIEGIGYPEALKHLAKKYGIEVAEREVTSEEQQAQNDKESLYIVLDFASKYYQNQLWKTPEGESIGQSYFKERGFNHTTIQKFDLGYSPDGWDSFTKHAIKHGFSLDILEKAGLTIIKDGKDSERTFPIDRFRGRVIFPIHNVGGKPIAFGARILKKDPNSPKYLNSPETAVYHKSHIVYGILQAKNPIRVEDNCYLVEGYTDVVSLNQSGVENVVASSGTSLTKEQIQLIRRFTNNITVLYDGDAAGIKASLRGIDIILEEGLNVKAVVFPDGDDPDSFIQKVGSQAFREYVQRTQKDFIRFKTEISLKDVGHDPIKRAEVIKELVETISKIPDSIKRSVFYQEVASLMGIEEQILITEGNKISLKKVNDAEKDRQRQTRIQPQQVGNLDVLVERPAVNQPTLPEKNEPQRSPISYQEEETVRLLVCYGSVVIEHIAVENRDVTLVDYVFQEIKEIAFETPTYQKILEIFREFYHRNEIPHTSHFTSHQDSEIQQQVINWLSTPHQLSENWLKKDIYIPIETDKLADLAYTNVLRLKKTRYESDMAKLSNQLLEAQSYEEQDQILVKMMQLKEVIKKIAGLLGTVVQG</sequence>
<dbReference type="InterPro" id="IPR050219">
    <property type="entry name" value="DnaG_primase"/>
</dbReference>
<dbReference type="SMART" id="SM00400">
    <property type="entry name" value="ZnF_CHCC"/>
    <property type="match status" value="1"/>
</dbReference>
<keyword evidence="6 12" id="KW-0479">Metal-binding</keyword>
<comment type="subunit">
    <text evidence="12">Monomer. Interacts with DnaB.</text>
</comment>
<dbReference type="InterPro" id="IPR006295">
    <property type="entry name" value="DNA_primase_DnaG"/>
</dbReference>
<dbReference type="NCBIfam" id="TIGR01391">
    <property type="entry name" value="dnaG"/>
    <property type="match status" value="1"/>
</dbReference>
<evidence type="ECO:0000256" key="11">
    <source>
        <dbReference type="ARBA" id="ARBA00023163"/>
    </source>
</evidence>
<dbReference type="SUPFAM" id="SSF56731">
    <property type="entry name" value="DNA primase core"/>
    <property type="match status" value="1"/>
</dbReference>
<evidence type="ECO:0000256" key="6">
    <source>
        <dbReference type="ARBA" id="ARBA00022723"/>
    </source>
</evidence>
<dbReference type="Pfam" id="PF13155">
    <property type="entry name" value="Toprim_2"/>
    <property type="match status" value="1"/>
</dbReference>
<dbReference type="InterPro" id="IPR006171">
    <property type="entry name" value="TOPRIM_dom"/>
</dbReference>
<dbReference type="Proteomes" id="UP000837932">
    <property type="component" value="Unassembled WGS sequence"/>
</dbReference>
<dbReference type="RefSeq" id="WP_238808664.1">
    <property type="nucleotide sequence ID" value="NZ_CAKLPY010000007.1"/>
</dbReference>
<dbReference type="InterPro" id="IPR030846">
    <property type="entry name" value="DnaG_bac"/>
</dbReference>
<keyword evidence="3 12" id="KW-0808">Transferase</keyword>
<evidence type="ECO:0000256" key="12">
    <source>
        <dbReference type="HAMAP-Rule" id="MF_00974"/>
    </source>
</evidence>
<dbReference type="Gene3D" id="3.40.1360.10">
    <property type="match status" value="1"/>
</dbReference>
<keyword evidence="10 12" id="KW-0238">DNA-binding</keyword>
<evidence type="ECO:0000256" key="5">
    <source>
        <dbReference type="ARBA" id="ARBA00022705"/>
    </source>
</evidence>
<evidence type="ECO:0000256" key="7">
    <source>
        <dbReference type="ARBA" id="ARBA00022771"/>
    </source>
</evidence>
<dbReference type="EMBL" id="CAKLPY010000007">
    <property type="protein sequence ID" value="CAH0997857.1"/>
    <property type="molecule type" value="Genomic_DNA"/>
</dbReference>
<feature type="zinc finger region" description="CHC2-type" evidence="12">
    <location>
        <begin position="38"/>
        <end position="62"/>
    </location>
</feature>
<dbReference type="CDD" id="cd03364">
    <property type="entry name" value="TOPRIM_DnaG_primases"/>
    <property type="match status" value="1"/>
</dbReference>
<keyword evidence="2 12" id="KW-0639">Primosome</keyword>
<evidence type="ECO:0000313" key="16">
    <source>
        <dbReference type="Proteomes" id="UP000837932"/>
    </source>
</evidence>
<keyword evidence="9" id="KW-0460">Magnesium</keyword>
<dbReference type="PIRSF" id="PIRSF002811">
    <property type="entry name" value="DnaG"/>
    <property type="match status" value="1"/>
</dbReference>
<keyword evidence="11 12" id="KW-0804">Transcription</keyword>
<keyword evidence="4 12" id="KW-0548">Nucleotidyltransferase</keyword>
<dbReference type="HAMAP" id="MF_00974">
    <property type="entry name" value="DNA_primase_DnaG"/>
    <property type="match status" value="1"/>
</dbReference>
<dbReference type="Pfam" id="PF01807">
    <property type="entry name" value="Zn_ribbon_DnaG"/>
    <property type="match status" value="1"/>
</dbReference>
<protein>
    <recommendedName>
        <fullName evidence="12 13">DNA primase</fullName>
        <ecNumber evidence="12">2.7.7.101</ecNumber>
    </recommendedName>
</protein>
<evidence type="ECO:0000313" key="15">
    <source>
        <dbReference type="EMBL" id="CAH0997857.1"/>
    </source>
</evidence>
<evidence type="ECO:0000256" key="4">
    <source>
        <dbReference type="ARBA" id="ARBA00022695"/>
    </source>
</evidence>
<keyword evidence="16" id="KW-1185">Reference proteome</keyword>
<dbReference type="PROSITE" id="PS50880">
    <property type="entry name" value="TOPRIM"/>
    <property type="match status" value="1"/>
</dbReference>
<evidence type="ECO:0000256" key="10">
    <source>
        <dbReference type="ARBA" id="ARBA00023125"/>
    </source>
</evidence>
<evidence type="ECO:0000256" key="9">
    <source>
        <dbReference type="ARBA" id="ARBA00022842"/>
    </source>
</evidence>
<proteinExistence type="inferred from homology"/>
<evidence type="ECO:0000256" key="13">
    <source>
        <dbReference type="PIRNR" id="PIRNR002811"/>
    </source>
</evidence>
<dbReference type="InterPro" id="IPR036977">
    <property type="entry name" value="DNA_primase_Znf_CHC2"/>
</dbReference>
<dbReference type="SUPFAM" id="SSF57783">
    <property type="entry name" value="Zinc beta-ribbon"/>
    <property type="match status" value="1"/>
</dbReference>
<dbReference type="InterPro" id="IPR037068">
    <property type="entry name" value="DNA_primase_core_N_sf"/>
</dbReference>
<keyword evidence="5 12" id="KW-0235">DNA replication</keyword>
<name>A0ABM9AUX6_9BACT</name>
<dbReference type="PANTHER" id="PTHR30313:SF2">
    <property type="entry name" value="DNA PRIMASE"/>
    <property type="match status" value="1"/>
</dbReference>
<dbReference type="GO" id="GO:0016779">
    <property type="term" value="F:nucleotidyltransferase activity"/>
    <property type="evidence" value="ECO:0007669"/>
    <property type="project" value="UniProtKB-KW"/>
</dbReference>
<feature type="domain" description="Toprim" evidence="14">
    <location>
        <begin position="266"/>
        <end position="347"/>
    </location>
</feature>
<gene>
    <name evidence="15" type="primary">dnaG_3</name>
    <name evidence="12" type="synonym">dnaG</name>
    <name evidence="15" type="ORF">EMA8858_03991</name>
</gene>
<comment type="catalytic activity">
    <reaction evidence="12">
        <text>ssDNA + n NTP = ssDNA/pppN(pN)n-1 hybrid + (n-1) diphosphate.</text>
        <dbReference type="EC" id="2.7.7.101"/>
    </reaction>
</comment>
<organism evidence="15 16">
    <name type="scientific">Emticicia aquatica</name>
    <dbReference type="NCBI Taxonomy" id="1681835"/>
    <lineage>
        <taxon>Bacteria</taxon>
        <taxon>Pseudomonadati</taxon>
        <taxon>Bacteroidota</taxon>
        <taxon>Cytophagia</taxon>
        <taxon>Cytophagales</taxon>
        <taxon>Leadbetterellaceae</taxon>
        <taxon>Emticicia</taxon>
    </lineage>
</organism>
<evidence type="ECO:0000259" key="14">
    <source>
        <dbReference type="PROSITE" id="PS50880"/>
    </source>
</evidence>
<dbReference type="InterPro" id="IPR002694">
    <property type="entry name" value="Znf_CHC2"/>
</dbReference>
<comment type="function">
    <text evidence="12 13">RNA polymerase that catalyzes the synthesis of short RNA molecules used as primers for DNA polymerase during DNA replication.</text>
</comment>
<keyword evidence="8 12" id="KW-0862">Zinc</keyword>
<keyword evidence="1 12" id="KW-0240">DNA-directed RNA polymerase</keyword>
<dbReference type="EC" id="2.7.7.101" evidence="12"/>
<evidence type="ECO:0000256" key="1">
    <source>
        <dbReference type="ARBA" id="ARBA00022478"/>
    </source>
</evidence>
<dbReference type="InterPro" id="IPR034151">
    <property type="entry name" value="TOPRIM_DnaG_bac"/>
</dbReference>
<comment type="similarity">
    <text evidence="12 13">Belongs to the DnaG primase family.</text>
</comment>
<dbReference type="Pfam" id="PF10410">
    <property type="entry name" value="DnaB_bind"/>
    <property type="match status" value="1"/>
</dbReference>
<comment type="caution">
    <text evidence="15">The sequence shown here is derived from an EMBL/GenBank/DDBJ whole genome shotgun (WGS) entry which is preliminary data.</text>
</comment>
<evidence type="ECO:0000256" key="2">
    <source>
        <dbReference type="ARBA" id="ARBA00022515"/>
    </source>
</evidence>
<accession>A0ABM9AUX6</accession>
<evidence type="ECO:0000256" key="3">
    <source>
        <dbReference type="ARBA" id="ARBA00022679"/>
    </source>
</evidence>
<dbReference type="Gene3D" id="3.90.580.10">
    <property type="entry name" value="Zinc finger, CHC2-type domain"/>
    <property type="match status" value="1"/>
</dbReference>
<dbReference type="Pfam" id="PF08275">
    <property type="entry name" value="DNAG_N"/>
    <property type="match status" value="1"/>
</dbReference>
<comment type="domain">
    <text evidence="12">Contains an N-terminal zinc-binding domain, a central core domain that contains the primase activity, and a C-terminal DnaB-binding domain.</text>
</comment>
<evidence type="ECO:0000256" key="8">
    <source>
        <dbReference type="ARBA" id="ARBA00022833"/>
    </source>
</evidence>
<dbReference type="PANTHER" id="PTHR30313">
    <property type="entry name" value="DNA PRIMASE"/>
    <property type="match status" value="1"/>
</dbReference>
<keyword evidence="7 12" id="KW-0863">Zinc-finger</keyword>
<dbReference type="SMART" id="SM00493">
    <property type="entry name" value="TOPRIM"/>
    <property type="match status" value="1"/>
</dbReference>